<dbReference type="Pfam" id="PF04801">
    <property type="entry name" value="RPC5"/>
    <property type="match status" value="1"/>
</dbReference>
<evidence type="ECO:0000256" key="1">
    <source>
        <dbReference type="SAM" id="MobiDB-lite"/>
    </source>
</evidence>
<dbReference type="Proteomes" id="UP001367676">
    <property type="component" value="Unassembled WGS sequence"/>
</dbReference>
<dbReference type="GO" id="GO:0042797">
    <property type="term" value="P:tRNA transcription by RNA polymerase III"/>
    <property type="evidence" value="ECO:0007669"/>
    <property type="project" value="TreeGrafter"/>
</dbReference>
<evidence type="ECO:0000313" key="2">
    <source>
        <dbReference type="EMBL" id="KAK7601655.1"/>
    </source>
</evidence>
<evidence type="ECO:0000313" key="3">
    <source>
        <dbReference type="Proteomes" id="UP001367676"/>
    </source>
</evidence>
<gene>
    <name evidence="2" type="ORF">V9T40_009096</name>
</gene>
<reference evidence="2 3" key="1">
    <citation type="submission" date="2024-03" db="EMBL/GenBank/DDBJ databases">
        <title>Adaptation during the transition from Ophiocordyceps entomopathogen to insect associate is accompanied by gene loss and intensified selection.</title>
        <authorList>
            <person name="Ward C.M."/>
            <person name="Onetto C.A."/>
            <person name="Borneman A.R."/>
        </authorList>
    </citation>
    <scope>NUCLEOTIDE SEQUENCE [LARGE SCALE GENOMIC DNA]</scope>
    <source>
        <strain evidence="2">AWRI1</strain>
        <tissue evidence="2">Single Adult Female</tissue>
    </source>
</reference>
<dbReference type="PANTHER" id="PTHR12069:SF0">
    <property type="entry name" value="DNA-DIRECTED RNA POLYMERASE III SUBUNIT RPC5"/>
    <property type="match status" value="1"/>
</dbReference>
<dbReference type="AlphaFoldDB" id="A0AAN9Y8Q7"/>
<dbReference type="EMBL" id="JBBCAQ010000010">
    <property type="protein sequence ID" value="KAK7601655.1"/>
    <property type="molecule type" value="Genomic_DNA"/>
</dbReference>
<sequence>MDVDDSEDQVVKEIPVHLCKDLFEKLYLFQFPCRPSDANSNTKNIIASRVKPKSGLFELDCALKIDDKFYDKLTGEKYGTSKQNTKDPFKQNPLLSIPVNEKPLDRITLQSQRSILQKDIASYSVASLSEGKLCISPLHDSFSFLPNYQHIEQNKKLKGGPKISSANDSSDSSEDEDMDNTPAVQVTVKFSPRNLDKSKISQEMSHQQYLMKTAEEPWCETTYHCSNSSLALTKLEALTKTSSDKVTSLLSLTEREYLDILIPPETDELSQEN</sequence>
<dbReference type="GO" id="GO:0005666">
    <property type="term" value="C:RNA polymerase III complex"/>
    <property type="evidence" value="ECO:0007669"/>
    <property type="project" value="TreeGrafter"/>
</dbReference>
<accession>A0AAN9Y8Q7</accession>
<comment type="caution">
    <text evidence="2">The sequence shown here is derived from an EMBL/GenBank/DDBJ whole genome shotgun (WGS) entry which is preliminary data.</text>
</comment>
<proteinExistence type="predicted"/>
<name>A0AAN9Y8Q7_9HEMI</name>
<dbReference type="InterPro" id="IPR006886">
    <property type="entry name" value="RNA_pol_III_Rpc5"/>
</dbReference>
<protein>
    <submittedName>
        <fullName evidence="2">Uncharacterized protein</fullName>
    </submittedName>
</protein>
<organism evidence="2 3">
    <name type="scientific">Parthenolecanium corni</name>
    <dbReference type="NCBI Taxonomy" id="536013"/>
    <lineage>
        <taxon>Eukaryota</taxon>
        <taxon>Metazoa</taxon>
        <taxon>Ecdysozoa</taxon>
        <taxon>Arthropoda</taxon>
        <taxon>Hexapoda</taxon>
        <taxon>Insecta</taxon>
        <taxon>Pterygota</taxon>
        <taxon>Neoptera</taxon>
        <taxon>Paraneoptera</taxon>
        <taxon>Hemiptera</taxon>
        <taxon>Sternorrhyncha</taxon>
        <taxon>Coccoidea</taxon>
        <taxon>Coccidae</taxon>
        <taxon>Parthenolecanium</taxon>
    </lineage>
</organism>
<dbReference type="PANTHER" id="PTHR12069">
    <property type="entry name" value="DNA-DIRECTED RNA POLYMERASES III 80 KDA POLYPEPTIDE RNA POLYMERASE III SUBUNIT 5"/>
    <property type="match status" value="1"/>
</dbReference>
<keyword evidence="3" id="KW-1185">Reference proteome</keyword>
<feature type="region of interest" description="Disordered" evidence="1">
    <location>
        <begin position="155"/>
        <end position="182"/>
    </location>
</feature>